<evidence type="ECO:0000313" key="3">
    <source>
        <dbReference type="Proteomes" id="UP001329430"/>
    </source>
</evidence>
<protein>
    <submittedName>
        <fullName evidence="2">Uncharacterized protein</fullName>
    </submittedName>
</protein>
<sequence>MKRFTLYHFQFCFLIYLATVCSGEGETSRGPKRTKVSPYAGIIPFLRTGRSHPHFTISEYEKIDEPIKRAKSGRTIMAFPRVGRAGTMELATDDELTGVDKKSDLSSSNGLWFGPRLGRIQKRYRSDTPAAYLYFGEYTPRLGRESAEEIEEDIDEESNLSKLI</sequence>
<comment type="caution">
    <text evidence="2">The sequence shown here is derived from an EMBL/GenBank/DDBJ whole genome shotgun (WGS) entry which is preliminary data.</text>
</comment>
<feature type="signal peptide" evidence="1">
    <location>
        <begin position="1"/>
        <end position="23"/>
    </location>
</feature>
<keyword evidence="1" id="KW-0732">Signal</keyword>
<dbReference type="Proteomes" id="UP001329430">
    <property type="component" value="Chromosome 5"/>
</dbReference>
<organism evidence="2 3">
    <name type="scientific">Pyrocoelia pectoralis</name>
    <dbReference type="NCBI Taxonomy" id="417401"/>
    <lineage>
        <taxon>Eukaryota</taxon>
        <taxon>Metazoa</taxon>
        <taxon>Ecdysozoa</taxon>
        <taxon>Arthropoda</taxon>
        <taxon>Hexapoda</taxon>
        <taxon>Insecta</taxon>
        <taxon>Pterygota</taxon>
        <taxon>Neoptera</taxon>
        <taxon>Endopterygota</taxon>
        <taxon>Coleoptera</taxon>
        <taxon>Polyphaga</taxon>
        <taxon>Elateriformia</taxon>
        <taxon>Elateroidea</taxon>
        <taxon>Lampyridae</taxon>
        <taxon>Lampyrinae</taxon>
        <taxon>Pyrocoelia</taxon>
    </lineage>
</organism>
<name>A0AAN7ZIW0_9COLE</name>
<evidence type="ECO:0000313" key="2">
    <source>
        <dbReference type="EMBL" id="KAK5644032.1"/>
    </source>
</evidence>
<feature type="chain" id="PRO_5042849968" evidence="1">
    <location>
        <begin position="24"/>
        <end position="164"/>
    </location>
</feature>
<accession>A0AAN7ZIW0</accession>
<evidence type="ECO:0000256" key="1">
    <source>
        <dbReference type="SAM" id="SignalP"/>
    </source>
</evidence>
<reference evidence="2 3" key="1">
    <citation type="journal article" date="2024" name="Insects">
        <title>An Improved Chromosome-Level Genome Assembly of the Firefly Pyrocoelia pectoralis.</title>
        <authorList>
            <person name="Fu X."/>
            <person name="Meyer-Rochow V.B."/>
            <person name="Ballantyne L."/>
            <person name="Zhu X."/>
        </authorList>
    </citation>
    <scope>NUCLEOTIDE SEQUENCE [LARGE SCALE GENOMIC DNA]</scope>
    <source>
        <strain evidence="2">XCY_ONT2</strain>
    </source>
</reference>
<dbReference type="EMBL" id="JAVRBK010000005">
    <property type="protein sequence ID" value="KAK5644032.1"/>
    <property type="molecule type" value="Genomic_DNA"/>
</dbReference>
<dbReference type="AlphaFoldDB" id="A0AAN7ZIW0"/>
<gene>
    <name evidence="2" type="ORF">RI129_007877</name>
</gene>
<proteinExistence type="predicted"/>
<keyword evidence="3" id="KW-1185">Reference proteome</keyword>